<dbReference type="PANTHER" id="PTHR45274">
    <property type="entry name" value="NAD(P)-BINDING ROSSMANN-FOLD SUPERFAMILY PROTEIN"/>
    <property type="match status" value="1"/>
</dbReference>
<evidence type="ECO:0000313" key="2">
    <source>
        <dbReference type="Proteomes" id="UP000815325"/>
    </source>
</evidence>
<proteinExistence type="predicted"/>
<evidence type="ECO:0000313" key="1">
    <source>
        <dbReference type="EMBL" id="KAF5830838.1"/>
    </source>
</evidence>
<reference evidence="1" key="1">
    <citation type="submission" date="2017-08" db="EMBL/GenBank/DDBJ databases">
        <authorList>
            <person name="Polle J.E."/>
            <person name="Barry K."/>
            <person name="Cushman J."/>
            <person name="Schmutz J."/>
            <person name="Tran D."/>
            <person name="Hathwaick L.T."/>
            <person name="Yim W.C."/>
            <person name="Jenkins J."/>
            <person name="Mckie-Krisberg Z.M."/>
            <person name="Prochnik S."/>
            <person name="Lindquist E."/>
            <person name="Dockter R.B."/>
            <person name="Adam C."/>
            <person name="Molina H."/>
            <person name="Bunkerborg J."/>
            <person name="Jin E."/>
            <person name="Buchheim M."/>
            <person name="Magnuson J."/>
        </authorList>
    </citation>
    <scope>NUCLEOTIDE SEQUENCE</scope>
    <source>
        <strain evidence="1">CCAP 19/18</strain>
    </source>
</reference>
<comment type="caution">
    <text evidence="1">The sequence shown here is derived from an EMBL/GenBank/DDBJ whole genome shotgun (WGS) entry which is preliminary data.</text>
</comment>
<dbReference type="PRINTS" id="PR00081">
    <property type="entry name" value="GDHRDH"/>
</dbReference>
<dbReference type="Pfam" id="PF00106">
    <property type="entry name" value="adh_short"/>
    <property type="match status" value="1"/>
</dbReference>
<dbReference type="EMBL" id="MU070001">
    <property type="protein sequence ID" value="KAF5830838.1"/>
    <property type="molecule type" value="Genomic_DNA"/>
</dbReference>
<dbReference type="SUPFAM" id="SSF51735">
    <property type="entry name" value="NAD(P)-binding Rossmann-fold domains"/>
    <property type="match status" value="1"/>
</dbReference>
<dbReference type="Proteomes" id="UP000815325">
    <property type="component" value="Unassembled WGS sequence"/>
</dbReference>
<dbReference type="InterPro" id="IPR002347">
    <property type="entry name" value="SDR_fam"/>
</dbReference>
<gene>
    <name evidence="1" type="ORF">DUNSADRAFT_13961</name>
</gene>
<protein>
    <submittedName>
        <fullName evidence="1">Uncharacterized protein</fullName>
    </submittedName>
</protein>
<sequence>MGNVSSTFSEKKEPSHLQYLSFQMWHLAVVLGLCYVAFKYFKGLDANISLFLKQSVPENGWQGKVVWVLGASQGMGKQLAMHFARHGAKLILSSRNEAKLQEVKSELPCSLENVSVLPVDLCGPYDQLTKAATTAQQVFGGLDVIVLCVGASMNALAAEVTPEVTDALLAVNTVGPIKLTRALLPRLLGQNRPARIVAVASMAAKVPSPGQSVYSACKMALYGNFSSLATELADTNVGVTIVCPGPVRSSYGPGSARAVYGPTGLISTQDAEKEDKARMAPARCVELISSAAYHGVDEAWISKHPVLALAYIFQVAPALGWMILKRVGPKRAKAMKDGRSGYDVRGMGQQ</sequence>
<keyword evidence="2" id="KW-1185">Reference proteome</keyword>
<organism evidence="1 2">
    <name type="scientific">Dunaliella salina</name>
    <name type="common">Green alga</name>
    <name type="synonym">Protococcus salinus</name>
    <dbReference type="NCBI Taxonomy" id="3046"/>
    <lineage>
        <taxon>Eukaryota</taxon>
        <taxon>Viridiplantae</taxon>
        <taxon>Chlorophyta</taxon>
        <taxon>core chlorophytes</taxon>
        <taxon>Chlorophyceae</taxon>
        <taxon>CS clade</taxon>
        <taxon>Chlamydomonadales</taxon>
        <taxon>Dunaliellaceae</taxon>
        <taxon>Dunaliella</taxon>
    </lineage>
</organism>
<dbReference type="PANTHER" id="PTHR45274:SF2">
    <property type="entry name" value="NAD(P)-BINDING ROSSMANN-FOLD SUPERFAMILY PROTEIN"/>
    <property type="match status" value="1"/>
</dbReference>
<dbReference type="InterPro" id="IPR036291">
    <property type="entry name" value="NAD(P)-bd_dom_sf"/>
</dbReference>
<accession>A0ABQ7G8E1</accession>
<dbReference type="Gene3D" id="3.40.50.720">
    <property type="entry name" value="NAD(P)-binding Rossmann-like Domain"/>
    <property type="match status" value="1"/>
</dbReference>
<name>A0ABQ7G8E1_DUNSA</name>